<dbReference type="Proteomes" id="UP000030748">
    <property type="component" value="Unassembled WGS sequence"/>
</dbReference>
<dbReference type="PANTHER" id="PTHR31807:SF6">
    <property type="entry name" value="PROTEIN ENDOSPERM DEFECTIVE 1-RELATED"/>
    <property type="match status" value="1"/>
</dbReference>
<dbReference type="EMBL" id="KI631456">
    <property type="protein sequence ID" value="EYU27612.1"/>
    <property type="molecule type" value="Genomic_DNA"/>
</dbReference>
<feature type="region of interest" description="Disordered" evidence="2">
    <location>
        <begin position="214"/>
        <end position="247"/>
    </location>
</feature>
<dbReference type="GO" id="GO:0005880">
    <property type="term" value="C:nuclear microtubule"/>
    <property type="evidence" value="ECO:0000318"/>
    <property type="project" value="GO_Central"/>
</dbReference>
<reference evidence="3 4" key="1">
    <citation type="journal article" date="2013" name="Proc. Natl. Acad. Sci. U.S.A.">
        <title>Fine-scale variation in meiotic recombination in Mimulus inferred from population shotgun sequencing.</title>
        <authorList>
            <person name="Hellsten U."/>
            <person name="Wright K.M."/>
            <person name="Jenkins J."/>
            <person name="Shu S."/>
            <person name="Yuan Y."/>
            <person name="Wessler S.R."/>
            <person name="Schmutz J."/>
            <person name="Willis J.H."/>
            <person name="Rokhsar D.S."/>
        </authorList>
    </citation>
    <scope>NUCLEOTIDE SEQUENCE [LARGE SCALE GENOMIC DNA]</scope>
    <source>
        <strain evidence="4">cv. DUN x IM62</strain>
    </source>
</reference>
<feature type="region of interest" description="Disordered" evidence="2">
    <location>
        <begin position="1"/>
        <end position="114"/>
    </location>
</feature>
<evidence type="ECO:0000256" key="1">
    <source>
        <dbReference type="ARBA" id="ARBA00010016"/>
    </source>
</evidence>
<dbReference type="STRING" id="4155.A0A022QFW8"/>
<comment type="similarity">
    <text evidence="1">Belongs to the QWRF family.</text>
</comment>
<feature type="compositionally biased region" description="Polar residues" evidence="2">
    <location>
        <begin position="75"/>
        <end position="87"/>
    </location>
</feature>
<gene>
    <name evidence="3" type="ORF">MIMGU_mgv1a022494mg</name>
</gene>
<evidence type="ECO:0000256" key="2">
    <source>
        <dbReference type="SAM" id="MobiDB-lite"/>
    </source>
</evidence>
<accession>A0A022QFW8</accession>
<dbReference type="InterPro" id="IPR007573">
    <property type="entry name" value="QWRF"/>
</dbReference>
<evidence type="ECO:0000313" key="3">
    <source>
        <dbReference type="EMBL" id="EYU27612.1"/>
    </source>
</evidence>
<name>A0A022QFW8_ERYGU</name>
<proteinExistence type="inferred from homology"/>
<protein>
    <submittedName>
        <fullName evidence="3">Uncharacterized protein</fullName>
    </submittedName>
</protein>
<sequence length="442" mass="48383">MADQTGGAAADSMAAPLPHRRPRVREVSSRFMSPLTQSNSTPIPSDFPRSKSAHRRRPSNKTDENLIPESINRMLDNSSAAAPSTVQSKEKRDCRDNKHSEARAISSRSDTPIPIGAERIVPSRYRQVSNTIHRSNSLSSSSNVCSAAVTSAARLLQEATSDSCNSPVSKQGSSSSCPNSPLCDRPSVPDAAGNSSKVIGDCMRSLNFSSFAKMGGGVSRPPQNPSTCMRSGFDSRKSGKLSNHQEDSHSLKMLSNYYLQWRFANAKADASIHAQKQEAERKIWSLGVEISDMRDRVKNKQNELAVLQRVQTFTAIVEAQMPYLDEWSTLEEDYSNSLLGTTNALLSSSVRIPVNGDARADTIELKEALNSALKVVDLIGTHIQRFIVEAGKMDTSICELARMVGGEKARIHECGDLLSKIYSSQVKECSLRGTLIQWHKTL</sequence>
<feature type="compositionally biased region" description="Polar residues" evidence="2">
    <location>
        <begin position="30"/>
        <end position="43"/>
    </location>
</feature>
<dbReference type="PANTHER" id="PTHR31807">
    <property type="entry name" value="AUGMIN FAMILY MEMBER"/>
    <property type="match status" value="1"/>
</dbReference>
<feature type="compositionally biased region" description="Basic and acidic residues" evidence="2">
    <location>
        <begin position="88"/>
        <end position="102"/>
    </location>
</feature>
<dbReference type="Pfam" id="PF04484">
    <property type="entry name" value="QWRF"/>
    <property type="match status" value="1"/>
</dbReference>
<dbReference type="OrthoDB" id="542108at2759"/>
<dbReference type="PhylomeDB" id="A0A022QFW8"/>
<feature type="compositionally biased region" description="Basic and acidic residues" evidence="2">
    <location>
        <begin position="233"/>
        <end position="247"/>
    </location>
</feature>
<dbReference type="OMA" id="ICELARM"/>
<organism evidence="3 4">
    <name type="scientific">Erythranthe guttata</name>
    <name type="common">Yellow monkey flower</name>
    <name type="synonym">Mimulus guttatus</name>
    <dbReference type="NCBI Taxonomy" id="4155"/>
    <lineage>
        <taxon>Eukaryota</taxon>
        <taxon>Viridiplantae</taxon>
        <taxon>Streptophyta</taxon>
        <taxon>Embryophyta</taxon>
        <taxon>Tracheophyta</taxon>
        <taxon>Spermatophyta</taxon>
        <taxon>Magnoliopsida</taxon>
        <taxon>eudicotyledons</taxon>
        <taxon>Gunneridae</taxon>
        <taxon>Pentapetalae</taxon>
        <taxon>asterids</taxon>
        <taxon>lamiids</taxon>
        <taxon>Lamiales</taxon>
        <taxon>Phrymaceae</taxon>
        <taxon>Erythranthe</taxon>
    </lineage>
</organism>
<dbReference type="GO" id="GO:0005737">
    <property type="term" value="C:cytoplasm"/>
    <property type="evidence" value="ECO:0000318"/>
    <property type="project" value="GO_Central"/>
</dbReference>
<dbReference type="GO" id="GO:0051225">
    <property type="term" value="P:spindle assembly"/>
    <property type="evidence" value="ECO:0000318"/>
    <property type="project" value="GO_Central"/>
</dbReference>
<dbReference type="KEGG" id="egt:105969196"/>
<keyword evidence="4" id="KW-1185">Reference proteome</keyword>
<dbReference type="AlphaFoldDB" id="A0A022QFW8"/>
<dbReference type="eggNOG" id="ENOG502R98H">
    <property type="taxonomic scope" value="Eukaryota"/>
</dbReference>
<feature type="region of interest" description="Disordered" evidence="2">
    <location>
        <begin position="162"/>
        <end position="182"/>
    </location>
</feature>
<dbReference type="GO" id="GO:0008017">
    <property type="term" value="F:microtubule binding"/>
    <property type="evidence" value="ECO:0000318"/>
    <property type="project" value="GO_Central"/>
</dbReference>
<feature type="compositionally biased region" description="Polar residues" evidence="2">
    <location>
        <begin position="162"/>
        <end position="179"/>
    </location>
</feature>
<evidence type="ECO:0000313" key="4">
    <source>
        <dbReference type="Proteomes" id="UP000030748"/>
    </source>
</evidence>